<reference evidence="10" key="1">
    <citation type="journal article" date="2014" name="Int. J. Syst. Evol. Microbiol.">
        <title>Complete genome sequence of Corynebacterium casei LMG S-19264T (=DSM 44701T), isolated from a smear-ripened cheese.</title>
        <authorList>
            <consortium name="US DOE Joint Genome Institute (JGI-PGF)"/>
            <person name="Walter F."/>
            <person name="Albersmeier A."/>
            <person name="Kalinowski J."/>
            <person name="Ruckert C."/>
        </authorList>
    </citation>
    <scope>NUCLEOTIDE SEQUENCE</scope>
    <source>
        <strain evidence="10">CGMCC 1.15254</strain>
    </source>
</reference>
<dbReference type="InterPro" id="IPR000819">
    <property type="entry name" value="Peptidase_M17_C"/>
</dbReference>
<dbReference type="PROSITE" id="PS00631">
    <property type="entry name" value="CYTOSOL_AP"/>
    <property type="match status" value="1"/>
</dbReference>
<dbReference type="RefSeq" id="WP_188661961.1">
    <property type="nucleotide sequence ID" value="NZ_BMHV01000005.1"/>
</dbReference>
<comment type="cofactor">
    <cofactor evidence="8">
        <name>Mn(2+)</name>
        <dbReference type="ChEBI" id="CHEBI:29035"/>
    </cofactor>
    <text evidence="8">Binds 2 manganese ions per subunit.</text>
</comment>
<dbReference type="Pfam" id="PF02789">
    <property type="entry name" value="Peptidase_M17_N"/>
    <property type="match status" value="1"/>
</dbReference>
<keyword evidence="4 8" id="KW-0031">Aminopeptidase</keyword>
<dbReference type="InterPro" id="IPR008283">
    <property type="entry name" value="Peptidase_M17_N"/>
</dbReference>
<feature type="active site" evidence="8">
    <location>
        <position position="353"/>
    </location>
</feature>
<dbReference type="GO" id="GO:0005737">
    <property type="term" value="C:cytoplasm"/>
    <property type="evidence" value="ECO:0007669"/>
    <property type="project" value="UniProtKB-SubCell"/>
</dbReference>
<feature type="binding site" evidence="8">
    <location>
        <position position="272"/>
    </location>
    <ligand>
        <name>Mn(2+)</name>
        <dbReference type="ChEBI" id="CHEBI:29035"/>
        <label>2</label>
    </ligand>
</feature>
<dbReference type="NCBIfam" id="NF002077">
    <property type="entry name" value="PRK00913.2-4"/>
    <property type="match status" value="1"/>
</dbReference>
<dbReference type="EC" id="3.4.11.10" evidence="8"/>
<feature type="domain" description="Cytosol aminopeptidase" evidence="9">
    <location>
        <begin position="347"/>
        <end position="354"/>
    </location>
</feature>
<evidence type="ECO:0000313" key="10">
    <source>
        <dbReference type="EMBL" id="GGF57259.1"/>
    </source>
</evidence>
<proteinExistence type="inferred from homology"/>
<comment type="caution">
    <text evidence="10">The sequence shown here is derived from an EMBL/GenBank/DDBJ whole genome shotgun (WGS) entry which is preliminary data.</text>
</comment>
<evidence type="ECO:0000256" key="3">
    <source>
        <dbReference type="ARBA" id="ARBA00009528"/>
    </source>
</evidence>
<protein>
    <recommendedName>
        <fullName evidence="8">Probable cytosol aminopeptidase</fullName>
        <ecNumber evidence="8">3.4.11.1</ecNumber>
    </recommendedName>
    <alternativeName>
        <fullName evidence="8">Leucine aminopeptidase</fullName>
        <shortName evidence="8">LAP</shortName>
        <ecNumber evidence="8">3.4.11.10</ecNumber>
    </alternativeName>
    <alternativeName>
        <fullName evidence="8">Leucyl aminopeptidase</fullName>
    </alternativeName>
</protein>
<dbReference type="HAMAP" id="MF_00181">
    <property type="entry name" value="Cytosol_peptidase_M17"/>
    <property type="match status" value="1"/>
</dbReference>
<feature type="binding site" evidence="8">
    <location>
        <position position="272"/>
    </location>
    <ligand>
        <name>Mn(2+)</name>
        <dbReference type="ChEBI" id="CHEBI:29035"/>
        <label>1</label>
    </ligand>
</feature>
<keyword evidence="11" id="KW-1185">Reference proteome</keyword>
<dbReference type="EMBL" id="BMHV01000005">
    <property type="protein sequence ID" value="GGF57259.1"/>
    <property type="molecule type" value="Genomic_DNA"/>
</dbReference>
<keyword evidence="8" id="KW-0963">Cytoplasm</keyword>
<dbReference type="GO" id="GO:0070006">
    <property type="term" value="F:metalloaminopeptidase activity"/>
    <property type="evidence" value="ECO:0007669"/>
    <property type="project" value="InterPro"/>
</dbReference>
<accession>A0A917BSN9</accession>
<keyword evidence="6 8" id="KW-0378">Hydrolase</keyword>
<gene>
    <name evidence="8 10" type="primary">pepA</name>
    <name evidence="10" type="ORF">GCM10011332_08370</name>
</gene>
<dbReference type="SUPFAM" id="SSF52949">
    <property type="entry name" value="Macro domain-like"/>
    <property type="match status" value="1"/>
</dbReference>
<feature type="binding site" evidence="8">
    <location>
        <position position="349"/>
    </location>
    <ligand>
        <name>Mn(2+)</name>
        <dbReference type="ChEBI" id="CHEBI:29035"/>
        <label>1</label>
    </ligand>
</feature>
<evidence type="ECO:0000256" key="7">
    <source>
        <dbReference type="ARBA" id="ARBA00023211"/>
    </source>
</evidence>
<dbReference type="Gene3D" id="3.40.630.10">
    <property type="entry name" value="Zn peptidases"/>
    <property type="match status" value="1"/>
</dbReference>
<reference evidence="10" key="2">
    <citation type="submission" date="2020-09" db="EMBL/GenBank/DDBJ databases">
        <authorList>
            <person name="Sun Q."/>
            <person name="Zhou Y."/>
        </authorList>
    </citation>
    <scope>NUCLEOTIDE SEQUENCE</scope>
    <source>
        <strain evidence="10">CGMCC 1.15254</strain>
    </source>
</reference>
<dbReference type="NCBIfam" id="NF002083">
    <property type="entry name" value="PRK00913.3-5"/>
    <property type="match status" value="1"/>
</dbReference>
<evidence type="ECO:0000256" key="2">
    <source>
        <dbReference type="ARBA" id="ARBA00000967"/>
    </source>
</evidence>
<evidence type="ECO:0000256" key="5">
    <source>
        <dbReference type="ARBA" id="ARBA00022670"/>
    </source>
</evidence>
<sequence>MKISFTKPGLPETGVLVVIGFEGGDLSESAAAIDKQVDGALSRAAKIAKFKGKLGEVVSVLAPGGTKLERVLLIGAGKPKALDLLGAEKLGGTIYHVLGGQQPRTVSIAFDAVEEADARVWEHAAHIAYGALLRSYRFDKYRTKEEDDKKPSIRALKIMTPSGGRARNAFEDLEKIAEGIFLTRDLVSEPANVLYPDSFADICRELVELGVEVNVLGEAEMAKLGMNALLGVGQGSRRESRLVTMRWNGLQNGGRKAKSVQLALVGKGVTFDTGGICIKPGPGMEDMKWDMGGAGAVTGAMKALAGRKANVNVVGVIGLVENMPDGNAQRPGDVVTSMDGQTIEVINTDAEGRLVLADALTYTQQEFEPKTIINLATLTGAILVSLGQERAGVFANDDDLAEKLKKAGDETGEKVWPFPMDSAYDELINSQIADMKNVGGRFGGSITAAKFLQRFVKDTTWAHIDIAGMAWSTKDRPTVPRGGTGYGVRLLDKLVAKYFEG</sequence>
<name>A0A917BSN9_9PROT</name>
<dbReference type="NCBIfam" id="NF002074">
    <property type="entry name" value="PRK00913.1-4"/>
    <property type="match status" value="1"/>
</dbReference>
<dbReference type="PRINTS" id="PR00481">
    <property type="entry name" value="LAMNOPPTDASE"/>
</dbReference>
<feature type="binding site" evidence="8">
    <location>
        <position position="351"/>
    </location>
    <ligand>
        <name>Mn(2+)</name>
        <dbReference type="ChEBI" id="CHEBI:29035"/>
        <label>1</label>
    </ligand>
</feature>
<dbReference type="InterPro" id="IPR043472">
    <property type="entry name" value="Macro_dom-like"/>
</dbReference>
<evidence type="ECO:0000256" key="4">
    <source>
        <dbReference type="ARBA" id="ARBA00022438"/>
    </source>
</evidence>
<dbReference type="InterPro" id="IPR023042">
    <property type="entry name" value="Peptidase_M17_leu_NH2_pept"/>
</dbReference>
<comment type="subcellular location">
    <subcellularLocation>
        <location evidence="8">Cytoplasm</location>
    </subcellularLocation>
</comment>
<dbReference type="PANTHER" id="PTHR11963:SF23">
    <property type="entry name" value="CYTOSOL AMINOPEPTIDASE"/>
    <property type="match status" value="1"/>
</dbReference>
<comment type="catalytic activity">
    <reaction evidence="1 8">
        <text>Release of an N-terminal amino acid, Xaa-|-Yaa-, in which Xaa is preferably Leu, but may be other amino acids including Pro although not Arg or Lys, and Yaa may be Pro. Amino acid amides and methyl esters are also readily hydrolyzed, but rates on arylamides are exceedingly low.</text>
        <dbReference type="EC" id="3.4.11.1"/>
    </reaction>
</comment>
<dbReference type="EC" id="3.4.11.1" evidence="8"/>
<evidence type="ECO:0000256" key="1">
    <source>
        <dbReference type="ARBA" id="ARBA00000135"/>
    </source>
</evidence>
<dbReference type="Proteomes" id="UP000632498">
    <property type="component" value="Unassembled WGS sequence"/>
</dbReference>
<evidence type="ECO:0000256" key="6">
    <source>
        <dbReference type="ARBA" id="ARBA00022801"/>
    </source>
</evidence>
<comment type="similarity">
    <text evidence="3 8">Belongs to the peptidase M17 family.</text>
</comment>
<feature type="binding site" evidence="8">
    <location>
        <position position="267"/>
    </location>
    <ligand>
        <name>Mn(2+)</name>
        <dbReference type="ChEBI" id="CHEBI:29035"/>
        <label>2</label>
    </ligand>
</feature>
<dbReference type="Pfam" id="PF00883">
    <property type="entry name" value="Peptidase_M17"/>
    <property type="match status" value="1"/>
</dbReference>
<feature type="active site" evidence="8">
    <location>
        <position position="279"/>
    </location>
</feature>
<dbReference type="NCBIfam" id="NF002075">
    <property type="entry name" value="PRK00913.2-2"/>
    <property type="match status" value="1"/>
</dbReference>
<comment type="catalytic activity">
    <reaction evidence="2 8">
        <text>Release of an N-terminal amino acid, preferentially leucine, but not glutamic or aspartic acids.</text>
        <dbReference type="EC" id="3.4.11.10"/>
    </reaction>
</comment>
<feature type="binding site" evidence="8">
    <location>
        <position position="290"/>
    </location>
    <ligand>
        <name>Mn(2+)</name>
        <dbReference type="ChEBI" id="CHEBI:29035"/>
        <label>2</label>
    </ligand>
</feature>
<dbReference type="PANTHER" id="PTHR11963">
    <property type="entry name" value="LEUCINE AMINOPEPTIDASE-RELATED"/>
    <property type="match status" value="1"/>
</dbReference>
<keyword evidence="7 8" id="KW-0464">Manganese</keyword>
<dbReference type="Gene3D" id="3.40.220.10">
    <property type="entry name" value="Leucine Aminopeptidase, subunit E, domain 1"/>
    <property type="match status" value="1"/>
</dbReference>
<dbReference type="CDD" id="cd00433">
    <property type="entry name" value="Peptidase_M17"/>
    <property type="match status" value="1"/>
</dbReference>
<evidence type="ECO:0000259" key="9">
    <source>
        <dbReference type="PROSITE" id="PS00631"/>
    </source>
</evidence>
<dbReference type="GO" id="GO:0030145">
    <property type="term" value="F:manganese ion binding"/>
    <property type="evidence" value="ECO:0007669"/>
    <property type="project" value="UniProtKB-UniRule"/>
</dbReference>
<dbReference type="NCBIfam" id="NF002073">
    <property type="entry name" value="PRK00913.1-2"/>
    <property type="match status" value="1"/>
</dbReference>
<feature type="binding site" evidence="8">
    <location>
        <position position="351"/>
    </location>
    <ligand>
        <name>Mn(2+)</name>
        <dbReference type="ChEBI" id="CHEBI:29035"/>
        <label>2</label>
    </ligand>
</feature>
<dbReference type="InterPro" id="IPR011356">
    <property type="entry name" value="Leucine_aapep/pepB"/>
</dbReference>
<evidence type="ECO:0000256" key="8">
    <source>
        <dbReference type="HAMAP-Rule" id="MF_00181"/>
    </source>
</evidence>
<organism evidence="10 11">
    <name type="scientific">Terasakiella brassicae</name>
    <dbReference type="NCBI Taxonomy" id="1634917"/>
    <lineage>
        <taxon>Bacteria</taxon>
        <taxon>Pseudomonadati</taxon>
        <taxon>Pseudomonadota</taxon>
        <taxon>Alphaproteobacteria</taxon>
        <taxon>Rhodospirillales</taxon>
        <taxon>Terasakiellaceae</taxon>
        <taxon>Terasakiella</taxon>
    </lineage>
</organism>
<keyword evidence="5 8" id="KW-0645">Protease</keyword>
<evidence type="ECO:0000313" key="11">
    <source>
        <dbReference type="Proteomes" id="UP000632498"/>
    </source>
</evidence>
<dbReference type="AlphaFoldDB" id="A0A917BSN9"/>
<keyword evidence="8" id="KW-0479">Metal-binding</keyword>
<dbReference type="GO" id="GO:0006508">
    <property type="term" value="P:proteolysis"/>
    <property type="evidence" value="ECO:0007669"/>
    <property type="project" value="UniProtKB-KW"/>
</dbReference>
<comment type="function">
    <text evidence="8">Presumably involved in the processing and regular turnover of intracellular proteins. Catalyzes the removal of unsubstituted N-terminal amino acids from various peptides.</text>
</comment>
<dbReference type="SUPFAM" id="SSF53187">
    <property type="entry name" value="Zn-dependent exopeptidases"/>
    <property type="match status" value="1"/>
</dbReference>